<evidence type="ECO:0000256" key="3">
    <source>
        <dbReference type="ARBA" id="ARBA00022777"/>
    </source>
</evidence>
<dbReference type="Pfam" id="PF00069">
    <property type="entry name" value="Pkinase"/>
    <property type="match status" value="1"/>
</dbReference>
<name>A0A9Q1HBK1_HOLLE</name>
<dbReference type="InterPro" id="IPR017441">
    <property type="entry name" value="Protein_kinase_ATP_BS"/>
</dbReference>
<dbReference type="PANTHER" id="PTHR24348:SF22">
    <property type="entry name" value="NON-SPECIFIC SERINE_THREONINE PROTEIN KINASE"/>
    <property type="match status" value="1"/>
</dbReference>
<dbReference type="PROSITE" id="PS00107">
    <property type="entry name" value="PROTEIN_KINASE_ATP"/>
    <property type="match status" value="1"/>
</dbReference>
<feature type="domain" description="Protein kinase" evidence="7">
    <location>
        <begin position="156"/>
        <end position="404"/>
    </location>
</feature>
<evidence type="ECO:0000313" key="8">
    <source>
        <dbReference type="EMBL" id="KAJ8039990.1"/>
    </source>
</evidence>
<keyword evidence="1" id="KW-0808">Transferase</keyword>
<dbReference type="PANTHER" id="PTHR24348">
    <property type="entry name" value="SERINE/THREONINE-PROTEIN KINASE UNC-51-RELATED"/>
    <property type="match status" value="1"/>
</dbReference>
<dbReference type="EMBL" id="JAIZAY010000006">
    <property type="protein sequence ID" value="KAJ8039990.1"/>
    <property type="molecule type" value="Genomic_DNA"/>
</dbReference>
<evidence type="ECO:0000313" key="9">
    <source>
        <dbReference type="Proteomes" id="UP001152320"/>
    </source>
</evidence>
<dbReference type="GO" id="GO:0016020">
    <property type="term" value="C:membrane"/>
    <property type="evidence" value="ECO:0007669"/>
    <property type="project" value="TreeGrafter"/>
</dbReference>
<evidence type="ECO:0000256" key="2">
    <source>
        <dbReference type="ARBA" id="ARBA00022741"/>
    </source>
</evidence>
<keyword evidence="9" id="KW-1185">Reference proteome</keyword>
<organism evidence="8 9">
    <name type="scientific">Holothuria leucospilota</name>
    <name type="common">Black long sea cucumber</name>
    <name type="synonym">Mertensiothuria leucospilota</name>
    <dbReference type="NCBI Taxonomy" id="206669"/>
    <lineage>
        <taxon>Eukaryota</taxon>
        <taxon>Metazoa</taxon>
        <taxon>Echinodermata</taxon>
        <taxon>Eleutherozoa</taxon>
        <taxon>Echinozoa</taxon>
        <taxon>Holothuroidea</taxon>
        <taxon>Aspidochirotacea</taxon>
        <taxon>Aspidochirotida</taxon>
        <taxon>Holothuriidae</taxon>
        <taxon>Holothuria</taxon>
    </lineage>
</organism>
<keyword evidence="2 5" id="KW-0547">Nucleotide-binding</keyword>
<accession>A0A9Q1HBK1</accession>
<dbReference type="CDD" id="cd00180">
    <property type="entry name" value="PKc"/>
    <property type="match status" value="1"/>
</dbReference>
<dbReference type="Proteomes" id="UP001152320">
    <property type="component" value="Chromosome 6"/>
</dbReference>
<protein>
    <submittedName>
        <fullName evidence="8">Serine/threonine-protein kinase svkA</fullName>
    </submittedName>
</protein>
<dbReference type="GO" id="GO:0004674">
    <property type="term" value="F:protein serine/threonine kinase activity"/>
    <property type="evidence" value="ECO:0007669"/>
    <property type="project" value="InterPro"/>
</dbReference>
<dbReference type="GO" id="GO:0000407">
    <property type="term" value="C:phagophore assembly site"/>
    <property type="evidence" value="ECO:0007669"/>
    <property type="project" value="TreeGrafter"/>
</dbReference>
<evidence type="ECO:0000256" key="1">
    <source>
        <dbReference type="ARBA" id="ARBA00022679"/>
    </source>
</evidence>
<evidence type="ECO:0000259" key="7">
    <source>
        <dbReference type="PROSITE" id="PS50011"/>
    </source>
</evidence>
<feature type="binding site" evidence="5">
    <location>
        <position position="189"/>
    </location>
    <ligand>
        <name>ATP</name>
        <dbReference type="ChEBI" id="CHEBI:30616"/>
    </ligand>
</feature>
<dbReference type="GO" id="GO:0000045">
    <property type="term" value="P:autophagosome assembly"/>
    <property type="evidence" value="ECO:0007669"/>
    <property type="project" value="TreeGrafter"/>
</dbReference>
<evidence type="ECO:0000256" key="6">
    <source>
        <dbReference type="SAM" id="MobiDB-lite"/>
    </source>
</evidence>
<dbReference type="InterPro" id="IPR011009">
    <property type="entry name" value="Kinase-like_dom_sf"/>
</dbReference>
<evidence type="ECO:0000256" key="4">
    <source>
        <dbReference type="ARBA" id="ARBA00022840"/>
    </source>
</evidence>
<dbReference type="GO" id="GO:0010506">
    <property type="term" value="P:regulation of autophagy"/>
    <property type="evidence" value="ECO:0007669"/>
    <property type="project" value="InterPro"/>
</dbReference>
<dbReference type="PROSITE" id="PS00109">
    <property type="entry name" value="PROTEIN_KINASE_TYR"/>
    <property type="match status" value="1"/>
</dbReference>
<evidence type="ECO:0000256" key="5">
    <source>
        <dbReference type="PROSITE-ProRule" id="PRU10141"/>
    </source>
</evidence>
<comment type="caution">
    <text evidence="8">The sequence shown here is derived from an EMBL/GenBank/DDBJ whole genome shotgun (WGS) entry which is preliminary data.</text>
</comment>
<dbReference type="GO" id="GO:0005776">
    <property type="term" value="C:autophagosome"/>
    <property type="evidence" value="ECO:0007669"/>
    <property type="project" value="TreeGrafter"/>
</dbReference>
<dbReference type="Gene3D" id="3.30.200.20">
    <property type="entry name" value="Phosphorylase Kinase, domain 1"/>
    <property type="match status" value="1"/>
</dbReference>
<keyword evidence="4 5" id="KW-0067">ATP-binding</keyword>
<dbReference type="OrthoDB" id="5836549at2759"/>
<dbReference type="GO" id="GO:0005829">
    <property type="term" value="C:cytosol"/>
    <property type="evidence" value="ECO:0007669"/>
    <property type="project" value="TreeGrafter"/>
</dbReference>
<sequence>MCHNQNMSRKTSDLMEAPNVRSLGGDFIQEPLHTNPFEDVQALKQPSMDEDGNIHKKEKTILGDEGESQGCITSSNRESVEAGSCTEDSPKKRTEALTREVHQNCVIYSDNVSDVESFAARIFSQVPFTGAGYSDGVLMDQNLTTLNGQYRVNKEFLQDKMIGKGDFGIVIACHDWKTREKIATKMILKKNLHPFEVSLLAEVRSMPFIIGFLGATTEGSILYLHMELFEGARHLEYFAQEGWKHLRSQLIVVQICHQLLQALDYLSRRQIIHRDLTGRNILLKPAPVVRVIDFGLAVRAPYKQKTDDVPTGDPLYFAPEIFDGDTFLTTACDVWSAAINIIFLLRGSAECKACDPPPGEEWHPLMCSHINHCHLAIRELFAQMLYPKCNKRPLPFELLEEEIFKVSSEELQQYPVHPAPSNIGRRKPPGSGKSADGGISVGMGLPSGDSGLVSSLKE</sequence>
<gene>
    <name evidence="8" type="ORF">HOLleu_14168</name>
</gene>
<feature type="region of interest" description="Disordered" evidence="6">
    <location>
        <begin position="415"/>
        <end position="458"/>
    </location>
</feature>
<dbReference type="Gene3D" id="1.10.510.10">
    <property type="entry name" value="Transferase(Phosphotransferase) domain 1"/>
    <property type="match status" value="1"/>
</dbReference>
<reference evidence="8" key="1">
    <citation type="submission" date="2021-10" db="EMBL/GenBank/DDBJ databases">
        <title>Tropical sea cucumber genome reveals ecological adaptation and Cuvierian tubules defense mechanism.</title>
        <authorList>
            <person name="Chen T."/>
        </authorList>
    </citation>
    <scope>NUCLEOTIDE SEQUENCE</scope>
    <source>
        <strain evidence="8">Nanhai2018</strain>
        <tissue evidence="8">Muscle</tissue>
    </source>
</reference>
<dbReference type="PROSITE" id="PS50011">
    <property type="entry name" value="PROTEIN_KINASE_DOM"/>
    <property type="match status" value="1"/>
</dbReference>
<proteinExistence type="predicted"/>
<keyword evidence="3 8" id="KW-0418">Kinase</keyword>
<dbReference type="InterPro" id="IPR000719">
    <property type="entry name" value="Prot_kinase_dom"/>
</dbReference>
<dbReference type="AlphaFoldDB" id="A0A9Q1HBK1"/>
<dbReference type="GO" id="GO:0005524">
    <property type="term" value="F:ATP binding"/>
    <property type="evidence" value="ECO:0007669"/>
    <property type="project" value="UniProtKB-UniRule"/>
</dbReference>
<dbReference type="InterPro" id="IPR045269">
    <property type="entry name" value="Atg1-like"/>
</dbReference>
<dbReference type="InterPro" id="IPR008266">
    <property type="entry name" value="Tyr_kinase_AS"/>
</dbReference>
<feature type="region of interest" description="Disordered" evidence="6">
    <location>
        <begin position="64"/>
        <end position="93"/>
    </location>
</feature>
<dbReference type="SUPFAM" id="SSF56112">
    <property type="entry name" value="Protein kinase-like (PK-like)"/>
    <property type="match status" value="1"/>
</dbReference>